<protein>
    <submittedName>
        <fullName evidence="1">Head-tail adaptor protein</fullName>
    </submittedName>
</protein>
<dbReference type="RefSeq" id="WP_005884234.1">
    <property type="nucleotide sequence ID" value="NZ_CP028102.1"/>
</dbReference>
<dbReference type="EMBL" id="CP028102">
    <property type="protein sequence ID" value="AVQ18760.1"/>
    <property type="molecule type" value="Genomic_DNA"/>
</dbReference>
<gene>
    <name evidence="1" type="ORF">C4N19_06505</name>
</gene>
<dbReference type="InterPro" id="IPR008767">
    <property type="entry name" value="Phage_SPP1_head-tail_adaptor"/>
</dbReference>
<sequence length="114" mass="13481">MSEKVLASRLNNRVEIHREQIVEGNLGDKREYKLYKKVWADIIPLSANSITTSEDFEYTDIKFKIIMRKTDITQADIIYYKGTKYEISHIIPAFNKNNYIEVHCTLKKEFYGEL</sequence>
<dbReference type="Pfam" id="PF05521">
    <property type="entry name" value="Phage_HCP"/>
    <property type="match status" value="1"/>
</dbReference>
<organism evidence="1 2">
    <name type="scientific">Fusobacterium mortiferum ATCC 9817</name>
    <dbReference type="NCBI Taxonomy" id="469616"/>
    <lineage>
        <taxon>Bacteria</taxon>
        <taxon>Fusobacteriati</taxon>
        <taxon>Fusobacteriota</taxon>
        <taxon>Fusobacteriia</taxon>
        <taxon>Fusobacteriales</taxon>
        <taxon>Fusobacteriaceae</taxon>
        <taxon>Fusobacterium</taxon>
    </lineage>
</organism>
<dbReference type="InterPro" id="IPR038666">
    <property type="entry name" value="SSP1_head-tail_sf"/>
</dbReference>
<keyword evidence="2" id="KW-1185">Reference proteome</keyword>
<evidence type="ECO:0000313" key="2">
    <source>
        <dbReference type="Proteomes" id="UP000240258"/>
    </source>
</evidence>
<proteinExistence type="predicted"/>
<name>A0ABM6TWY0_FUSMR</name>
<reference evidence="2" key="1">
    <citation type="journal article" date="2018" name="MSphere">
        <title>Fusobacterium Genomics Using MinION and Illumina Sequencing Enables Genome Completion and Correction.</title>
        <authorList>
            <person name="Todd S.M."/>
            <person name="Settlage R.E."/>
            <person name="Lahmers K.K."/>
            <person name="Slade D.J."/>
        </authorList>
    </citation>
    <scope>NUCLEOTIDE SEQUENCE [LARGE SCALE GENOMIC DNA]</scope>
    <source>
        <strain evidence="2">ATCC 9817</strain>
    </source>
</reference>
<dbReference type="Proteomes" id="UP000240258">
    <property type="component" value="Chromosome"/>
</dbReference>
<dbReference type="GeneID" id="62763169"/>
<dbReference type="Gene3D" id="2.40.10.270">
    <property type="entry name" value="Bacteriophage SPP1 head-tail adaptor protein"/>
    <property type="match status" value="1"/>
</dbReference>
<evidence type="ECO:0000313" key="1">
    <source>
        <dbReference type="EMBL" id="AVQ18760.1"/>
    </source>
</evidence>
<accession>A0ABM6TWY0</accession>